<dbReference type="PANTHER" id="PTHR24276:SF96">
    <property type="entry name" value="PEPTIDASE S1 DOMAIN-CONTAINING PROTEIN"/>
    <property type="match status" value="1"/>
</dbReference>
<dbReference type="AlphaFoldDB" id="A0A8J6H5P6"/>
<feature type="signal peptide" evidence="5">
    <location>
        <begin position="1"/>
        <end position="18"/>
    </location>
</feature>
<evidence type="ECO:0000313" key="8">
    <source>
        <dbReference type="Proteomes" id="UP000719412"/>
    </source>
</evidence>
<evidence type="ECO:0000313" key="7">
    <source>
        <dbReference type="EMBL" id="KAH0808739.1"/>
    </source>
</evidence>
<dbReference type="GO" id="GO:0006508">
    <property type="term" value="P:proteolysis"/>
    <property type="evidence" value="ECO:0007669"/>
    <property type="project" value="UniProtKB-KW"/>
</dbReference>
<dbReference type="EMBL" id="JABDTM020028570">
    <property type="protein sequence ID" value="KAH0808739.1"/>
    <property type="molecule type" value="Genomic_DNA"/>
</dbReference>
<proteinExistence type="predicted"/>
<evidence type="ECO:0000256" key="2">
    <source>
        <dbReference type="ARBA" id="ARBA00022801"/>
    </source>
</evidence>
<dbReference type="Pfam" id="PF00089">
    <property type="entry name" value="Trypsin"/>
    <property type="match status" value="1"/>
</dbReference>
<dbReference type="GO" id="GO:0004252">
    <property type="term" value="F:serine-type endopeptidase activity"/>
    <property type="evidence" value="ECO:0007669"/>
    <property type="project" value="InterPro"/>
</dbReference>
<dbReference type="Proteomes" id="UP000719412">
    <property type="component" value="Unassembled WGS sequence"/>
</dbReference>
<accession>A0A8J6H5P6</accession>
<reference evidence="7" key="2">
    <citation type="submission" date="2021-08" db="EMBL/GenBank/DDBJ databases">
        <authorList>
            <person name="Eriksson T."/>
        </authorList>
    </citation>
    <scope>NUCLEOTIDE SEQUENCE</scope>
    <source>
        <strain evidence="7">Stoneville</strain>
        <tissue evidence="7">Whole head</tissue>
    </source>
</reference>
<keyword evidence="5" id="KW-0732">Signal</keyword>
<feature type="domain" description="Peptidase S1" evidence="6">
    <location>
        <begin position="32"/>
        <end position="242"/>
    </location>
</feature>
<feature type="chain" id="PRO_5035235380" description="Peptidase S1 domain-containing protein" evidence="5">
    <location>
        <begin position="19"/>
        <end position="243"/>
    </location>
</feature>
<gene>
    <name evidence="7" type="ORF">GEV33_014049</name>
</gene>
<evidence type="ECO:0000256" key="3">
    <source>
        <dbReference type="ARBA" id="ARBA00022825"/>
    </source>
</evidence>
<dbReference type="CDD" id="cd00190">
    <property type="entry name" value="Tryp_SPc"/>
    <property type="match status" value="1"/>
</dbReference>
<evidence type="ECO:0000256" key="1">
    <source>
        <dbReference type="ARBA" id="ARBA00022670"/>
    </source>
</evidence>
<dbReference type="SMART" id="SM00020">
    <property type="entry name" value="Tryp_SPc"/>
    <property type="match status" value="1"/>
</dbReference>
<evidence type="ECO:0000256" key="5">
    <source>
        <dbReference type="SAM" id="SignalP"/>
    </source>
</evidence>
<organism evidence="7 8">
    <name type="scientific">Tenebrio molitor</name>
    <name type="common">Yellow mealworm beetle</name>
    <dbReference type="NCBI Taxonomy" id="7067"/>
    <lineage>
        <taxon>Eukaryota</taxon>
        <taxon>Metazoa</taxon>
        <taxon>Ecdysozoa</taxon>
        <taxon>Arthropoda</taxon>
        <taxon>Hexapoda</taxon>
        <taxon>Insecta</taxon>
        <taxon>Pterygota</taxon>
        <taxon>Neoptera</taxon>
        <taxon>Endopterygota</taxon>
        <taxon>Coleoptera</taxon>
        <taxon>Polyphaga</taxon>
        <taxon>Cucujiformia</taxon>
        <taxon>Tenebrionidae</taxon>
        <taxon>Tenebrio</taxon>
    </lineage>
</organism>
<dbReference type="InterPro" id="IPR001254">
    <property type="entry name" value="Trypsin_dom"/>
</dbReference>
<keyword evidence="1" id="KW-0645">Protease</keyword>
<name>A0A8J6H5P6_TENMO</name>
<keyword evidence="8" id="KW-1185">Reference proteome</keyword>
<dbReference type="Gene3D" id="2.40.10.10">
    <property type="entry name" value="Trypsin-like serine proteases"/>
    <property type="match status" value="2"/>
</dbReference>
<dbReference type="SUPFAM" id="SSF50494">
    <property type="entry name" value="Trypsin-like serine proteases"/>
    <property type="match status" value="1"/>
</dbReference>
<evidence type="ECO:0000259" key="6">
    <source>
        <dbReference type="PROSITE" id="PS50240"/>
    </source>
</evidence>
<sequence>MSLFFISSVSLCLCLIWAWPLHGLPKTVLTRDIGGRLIDGIPASEGQFPWQVAIKTTSSTFHYMCGGAIINEEWILTSGQCVYGIITADIVAGSTNLSSPDSTTIAAVESILHEKYNNYIKPIALSEQEVPPNVTVTISGWGLTSDSYPDPPGDSLNYAEVRTYDSEKCGQTYPHTYSSRVMCTVDGGGCWGDSGDAVVLNASTDPLHVGILSFWSGFGCGRYPTVSTKTAYYRDWIRNHTGV</sequence>
<reference evidence="7" key="1">
    <citation type="journal article" date="2020" name="J Insects Food Feed">
        <title>The yellow mealworm (Tenebrio molitor) genome: a resource for the emerging insects as food and feed industry.</title>
        <authorList>
            <person name="Eriksson T."/>
            <person name="Andere A."/>
            <person name="Kelstrup H."/>
            <person name="Emery V."/>
            <person name="Picard C."/>
        </authorList>
    </citation>
    <scope>NUCLEOTIDE SEQUENCE</scope>
    <source>
        <strain evidence="7">Stoneville</strain>
        <tissue evidence="7">Whole head</tissue>
    </source>
</reference>
<dbReference type="PROSITE" id="PS50240">
    <property type="entry name" value="TRYPSIN_DOM"/>
    <property type="match status" value="1"/>
</dbReference>
<dbReference type="PANTHER" id="PTHR24276">
    <property type="entry name" value="POLYSERASE-RELATED"/>
    <property type="match status" value="1"/>
</dbReference>
<comment type="caution">
    <text evidence="7">The sequence shown here is derived from an EMBL/GenBank/DDBJ whole genome shotgun (WGS) entry which is preliminary data.</text>
</comment>
<dbReference type="InterPro" id="IPR009003">
    <property type="entry name" value="Peptidase_S1_PA"/>
</dbReference>
<keyword evidence="4" id="KW-1015">Disulfide bond</keyword>
<keyword evidence="2" id="KW-0378">Hydrolase</keyword>
<dbReference type="InterPro" id="IPR043504">
    <property type="entry name" value="Peptidase_S1_PA_chymotrypsin"/>
</dbReference>
<dbReference type="InterPro" id="IPR050430">
    <property type="entry name" value="Peptidase_S1"/>
</dbReference>
<keyword evidence="3" id="KW-0720">Serine protease</keyword>
<protein>
    <recommendedName>
        <fullName evidence="6">Peptidase S1 domain-containing protein</fullName>
    </recommendedName>
</protein>
<evidence type="ECO:0000256" key="4">
    <source>
        <dbReference type="ARBA" id="ARBA00023157"/>
    </source>
</evidence>